<dbReference type="Proteomes" id="UP000215289">
    <property type="component" value="Unassembled WGS sequence"/>
</dbReference>
<reference evidence="1 2" key="1">
    <citation type="submission" date="2018-08" db="EMBL/GenBank/DDBJ databases">
        <title>Draft genome sequences of two Aspergillus turcosus clinical strains isolated from bronchoalveolar lavage fluid: one azole-susceptible and the other azole-resistant.</title>
        <authorList>
            <person name="Parent-Michaud M."/>
            <person name="Dufresne P.J."/>
            <person name="Fournier E."/>
            <person name="Martineau C."/>
            <person name="Moreira S."/>
            <person name="Perkins V."/>
            <person name="De Repentigny L."/>
            <person name="Dufresne S.F."/>
        </authorList>
    </citation>
    <scope>NUCLEOTIDE SEQUENCE [LARGE SCALE GENOMIC DNA]</scope>
    <source>
        <strain evidence="1">HMR AF 1038</strain>
    </source>
</reference>
<gene>
    <name evidence="1" type="ORF">CFD26_100238</name>
</gene>
<dbReference type="AlphaFoldDB" id="A0A421CSM9"/>
<comment type="caution">
    <text evidence="1">The sequence shown here is derived from an EMBL/GenBank/DDBJ whole genome shotgun (WGS) entry which is preliminary data.</text>
</comment>
<accession>A0A421CSM9</accession>
<dbReference type="EMBL" id="NIDN02000697">
    <property type="protein sequence ID" value="RLL92899.1"/>
    <property type="molecule type" value="Genomic_DNA"/>
</dbReference>
<sequence length="258" mass="28982">MIENKAPLDPAGDDWRALSALGVAVASHYDSIIPRLLEEGAQTGPKESPCPVEKAVRTDQPQVVELLLKNGIRLKDDEGLFLTFEYKRRSLLTPLKAGGNNTAEVTPSPRIVLEDSMEGLATTTDDIEGSGYCINFAGMSRQEVQSYHSMNLQTGAAVIFTGTTMFSARRILIVSGSHWAFDNSQGWSTGHDRIRPQDGGYVCRRERASWYRQKQRCVCDREFADHRYQNHRAECKEHVFVPAILTFKEDCWDELVKS</sequence>
<proteinExistence type="predicted"/>
<protein>
    <submittedName>
        <fullName evidence="1">Uncharacterized protein</fullName>
    </submittedName>
</protein>
<dbReference type="OrthoDB" id="4772757at2759"/>
<evidence type="ECO:0000313" key="1">
    <source>
        <dbReference type="EMBL" id="RLL92899.1"/>
    </source>
</evidence>
<organism evidence="1 2">
    <name type="scientific">Aspergillus turcosus</name>
    <dbReference type="NCBI Taxonomy" id="1245748"/>
    <lineage>
        <taxon>Eukaryota</taxon>
        <taxon>Fungi</taxon>
        <taxon>Dikarya</taxon>
        <taxon>Ascomycota</taxon>
        <taxon>Pezizomycotina</taxon>
        <taxon>Eurotiomycetes</taxon>
        <taxon>Eurotiomycetidae</taxon>
        <taxon>Eurotiales</taxon>
        <taxon>Aspergillaceae</taxon>
        <taxon>Aspergillus</taxon>
        <taxon>Aspergillus subgen. Fumigati</taxon>
    </lineage>
</organism>
<name>A0A421CSM9_9EURO</name>
<keyword evidence="2" id="KW-1185">Reference proteome</keyword>
<evidence type="ECO:0000313" key="2">
    <source>
        <dbReference type="Proteomes" id="UP000215289"/>
    </source>
</evidence>